<organism evidence="4 5">
    <name type="scientific">Castellaniella defragrans</name>
    <name type="common">Alcaligenes defragrans</name>
    <dbReference type="NCBI Taxonomy" id="75697"/>
    <lineage>
        <taxon>Bacteria</taxon>
        <taxon>Pseudomonadati</taxon>
        <taxon>Pseudomonadota</taxon>
        <taxon>Betaproteobacteria</taxon>
        <taxon>Burkholderiales</taxon>
        <taxon>Alcaligenaceae</taxon>
        <taxon>Castellaniella</taxon>
    </lineage>
</organism>
<accession>A0A7W9WN54</accession>
<dbReference type="SUPFAM" id="SSF54373">
    <property type="entry name" value="FAD-linked reductases, C-terminal domain"/>
    <property type="match status" value="1"/>
</dbReference>
<dbReference type="AlphaFoldDB" id="A0A7W9WN54"/>
<dbReference type="EC" id="1.4.99.-" evidence="4"/>
<dbReference type="Gene3D" id="3.50.50.60">
    <property type="entry name" value="FAD/NAD(P)-binding domain"/>
    <property type="match status" value="2"/>
</dbReference>
<evidence type="ECO:0000313" key="4">
    <source>
        <dbReference type="EMBL" id="MBB6083406.1"/>
    </source>
</evidence>
<feature type="domain" description="FAD dependent oxidoreductase" evidence="3">
    <location>
        <begin position="2"/>
        <end position="399"/>
    </location>
</feature>
<dbReference type="InterPro" id="IPR036188">
    <property type="entry name" value="FAD/NAD-bd_sf"/>
</dbReference>
<evidence type="ECO:0000259" key="3">
    <source>
        <dbReference type="Pfam" id="PF01266"/>
    </source>
</evidence>
<dbReference type="GO" id="GO:0008718">
    <property type="term" value="F:D-amino-acid dehydrogenase activity"/>
    <property type="evidence" value="ECO:0007669"/>
    <property type="project" value="TreeGrafter"/>
</dbReference>
<dbReference type="InterPro" id="IPR006076">
    <property type="entry name" value="FAD-dep_OxRdtase"/>
</dbReference>
<dbReference type="GO" id="GO:0005737">
    <property type="term" value="C:cytoplasm"/>
    <property type="evidence" value="ECO:0007669"/>
    <property type="project" value="TreeGrafter"/>
</dbReference>
<name>A0A7W9WN54_CASDE</name>
<comment type="caution">
    <text evidence="4">The sequence shown here is derived from an EMBL/GenBank/DDBJ whole genome shotgun (WGS) entry which is preliminary data.</text>
</comment>
<sequence length="416" mass="44844">MHVCVIGAGVIGVTTAWQLARRGLRVTLVDGAAYPASSASHANGGQLSYSYVAPLAGPGVLPTLPFWLLNPSSPLRFRPRADPRQWRWCLQFLRACNARTASATTAQLLSLSYLSRQVLHGIQENTPLDFAHVRNGKLIVYRTPSLLEKARRQVALQADLGSDQQVLDTERLIEREPALAPARSRLAGAVYTSSEESGDCARFTQALFDRLAAMNEVSLRMGVSVRRLDRHGSRLERLVTASGESIEADQFVLAAGLESRDLLAALGTRAPLYPLKGYSLSLPCRETQVPAISVTDYERRTVYAKLGDTLRIAAMVGIGMPGQQIEADRIALIKRQALELLPQADLAGAQAWAGQRPATPDGKPRIGRSRAADNLWLNIGHGALGFTLACGSGDLLASLMAGEPPAIDPAPFLPDC</sequence>
<dbReference type="GO" id="GO:0055130">
    <property type="term" value="P:D-alanine catabolic process"/>
    <property type="evidence" value="ECO:0007669"/>
    <property type="project" value="TreeGrafter"/>
</dbReference>
<evidence type="ECO:0000256" key="2">
    <source>
        <dbReference type="ARBA" id="ARBA00023002"/>
    </source>
</evidence>
<proteinExistence type="inferred from homology"/>
<dbReference type="RefSeq" id="WP_151024334.1">
    <property type="nucleotide sequence ID" value="NZ_JACHIB010000007.1"/>
</dbReference>
<evidence type="ECO:0000313" key="5">
    <source>
        <dbReference type="Proteomes" id="UP000541136"/>
    </source>
</evidence>
<protein>
    <submittedName>
        <fullName evidence="4">D-amino-acid dehydrogenase</fullName>
        <ecNumber evidence="4">1.4.99.-</ecNumber>
    </submittedName>
</protein>
<dbReference type="Pfam" id="PF01266">
    <property type="entry name" value="DAO"/>
    <property type="match status" value="1"/>
</dbReference>
<dbReference type="Gene3D" id="3.30.9.10">
    <property type="entry name" value="D-Amino Acid Oxidase, subunit A, domain 2"/>
    <property type="match status" value="1"/>
</dbReference>
<dbReference type="NCBIfam" id="NF001933">
    <property type="entry name" value="PRK00711.1"/>
    <property type="match status" value="1"/>
</dbReference>
<dbReference type="Proteomes" id="UP000541136">
    <property type="component" value="Unassembled WGS sequence"/>
</dbReference>
<comment type="similarity">
    <text evidence="1">Belongs to the DadA oxidoreductase family.</text>
</comment>
<keyword evidence="2 4" id="KW-0560">Oxidoreductase</keyword>
<dbReference type="PANTHER" id="PTHR13847:SF280">
    <property type="entry name" value="D-AMINO ACID DEHYDROGENASE"/>
    <property type="match status" value="1"/>
</dbReference>
<dbReference type="PANTHER" id="PTHR13847">
    <property type="entry name" value="SARCOSINE DEHYDROGENASE-RELATED"/>
    <property type="match status" value="1"/>
</dbReference>
<dbReference type="EMBL" id="JACHIB010000007">
    <property type="protein sequence ID" value="MBB6083406.1"/>
    <property type="molecule type" value="Genomic_DNA"/>
</dbReference>
<dbReference type="GO" id="GO:0005886">
    <property type="term" value="C:plasma membrane"/>
    <property type="evidence" value="ECO:0007669"/>
    <property type="project" value="TreeGrafter"/>
</dbReference>
<reference evidence="4 5" key="1">
    <citation type="submission" date="2020-08" db="EMBL/GenBank/DDBJ databases">
        <title>Genomic Encyclopedia of Type Strains, Phase IV (KMG-IV): sequencing the most valuable type-strain genomes for metagenomic binning, comparative biology and taxonomic classification.</title>
        <authorList>
            <person name="Goeker M."/>
        </authorList>
    </citation>
    <scope>NUCLEOTIDE SEQUENCE [LARGE SCALE GENOMIC DNA]</scope>
    <source>
        <strain evidence="4 5">DSM 12141</strain>
    </source>
</reference>
<gene>
    <name evidence="4" type="ORF">HNR28_001444</name>
</gene>
<evidence type="ECO:0000256" key="1">
    <source>
        <dbReference type="ARBA" id="ARBA00009410"/>
    </source>
</evidence>
<dbReference type="SUPFAM" id="SSF51905">
    <property type="entry name" value="FAD/NAD(P)-binding domain"/>
    <property type="match status" value="1"/>
</dbReference>